<comment type="caution">
    <text evidence="1">The sequence shown here is derived from an EMBL/GenBank/DDBJ whole genome shotgun (WGS) entry which is preliminary data.</text>
</comment>
<sequence length="369" mass="36498">MKVSITVGAFLVALLGQGIAQDTGINACASGCVNGVFVNAPSMNCALDDRVCVCNNTTDFTDGIRDCVNQACGSDAAAQLPLAQAYGADQCKSASSAAGLLPAATPAPSSASVASPAVPTEQAPANTATTTAAETTATPVPTSSAVAVSSAAVTAAAAGTTTTAASSAALPTPESSVATSSPASSPVSSPISSAAAASSSSSSLSSDSASTTVGDADTPSGTSSAEESGDASPTPDTSQDTMTTAVRAGIGAGVGAAVVLLALLAVFLCMRRRKQKKAAATQGPTLQISEPLPGSGRQYADPMRQTEAGLSKTFVAASTNTRDLRQTSSQQTQPPTPTTPSAASYSSELDANTRRYEDMQRGTQPRTMI</sequence>
<evidence type="ECO:0000313" key="1">
    <source>
        <dbReference type="EMBL" id="KAI6086849.1"/>
    </source>
</evidence>
<gene>
    <name evidence="1" type="ORF">F4821DRAFT_122885</name>
</gene>
<dbReference type="Proteomes" id="UP001497680">
    <property type="component" value="Unassembled WGS sequence"/>
</dbReference>
<name>A0ACC0D2G2_9PEZI</name>
<proteinExistence type="predicted"/>
<accession>A0ACC0D2G2</accession>
<protein>
    <submittedName>
        <fullName evidence="1">Uncharacterized protein</fullName>
    </submittedName>
</protein>
<dbReference type="EMBL" id="MU394312">
    <property type="protein sequence ID" value="KAI6086849.1"/>
    <property type="molecule type" value="Genomic_DNA"/>
</dbReference>
<reference evidence="1 2" key="1">
    <citation type="journal article" date="2022" name="New Phytol.">
        <title>Ecological generalism drives hyperdiversity of secondary metabolite gene clusters in xylarialean endophytes.</title>
        <authorList>
            <person name="Franco M.E.E."/>
            <person name="Wisecaver J.H."/>
            <person name="Arnold A.E."/>
            <person name="Ju Y.M."/>
            <person name="Slot J.C."/>
            <person name="Ahrendt S."/>
            <person name="Moore L.P."/>
            <person name="Eastman K.E."/>
            <person name="Scott K."/>
            <person name="Konkel Z."/>
            <person name="Mondo S.J."/>
            <person name="Kuo A."/>
            <person name="Hayes R.D."/>
            <person name="Haridas S."/>
            <person name="Andreopoulos B."/>
            <person name="Riley R."/>
            <person name="LaButti K."/>
            <person name="Pangilinan J."/>
            <person name="Lipzen A."/>
            <person name="Amirebrahimi M."/>
            <person name="Yan J."/>
            <person name="Adam C."/>
            <person name="Keymanesh K."/>
            <person name="Ng V."/>
            <person name="Louie K."/>
            <person name="Northen T."/>
            <person name="Drula E."/>
            <person name="Henrissat B."/>
            <person name="Hsieh H.M."/>
            <person name="Youens-Clark K."/>
            <person name="Lutzoni F."/>
            <person name="Miadlikowska J."/>
            <person name="Eastwood D.C."/>
            <person name="Hamelin R.C."/>
            <person name="Grigoriev I.V."/>
            <person name="U'Ren J.M."/>
        </authorList>
    </citation>
    <scope>NUCLEOTIDE SEQUENCE [LARGE SCALE GENOMIC DNA]</scope>
    <source>
        <strain evidence="1 2">ER1909</strain>
    </source>
</reference>
<keyword evidence="2" id="KW-1185">Reference proteome</keyword>
<evidence type="ECO:0000313" key="2">
    <source>
        <dbReference type="Proteomes" id="UP001497680"/>
    </source>
</evidence>
<organism evidence="1 2">
    <name type="scientific">Hypoxylon rubiginosum</name>
    <dbReference type="NCBI Taxonomy" id="110542"/>
    <lineage>
        <taxon>Eukaryota</taxon>
        <taxon>Fungi</taxon>
        <taxon>Dikarya</taxon>
        <taxon>Ascomycota</taxon>
        <taxon>Pezizomycotina</taxon>
        <taxon>Sordariomycetes</taxon>
        <taxon>Xylariomycetidae</taxon>
        <taxon>Xylariales</taxon>
        <taxon>Hypoxylaceae</taxon>
        <taxon>Hypoxylon</taxon>
    </lineage>
</organism>